<evidence type="ECO:0000256" key="2">
    <source>
        <dbReference type="ARBA" id="ARBA00012782"/>
    </source>
</evidence>
<gene>
    <name evidence="7" type="ORF">THFILI_11810</name>
</gene>
<comment type="similarity">
    <text evidence="1">Belongs to the metallo-dependent hydrolases superfamily. Adenine deaminase family.</text>
</comment>
<proteinExistence type="inferred from homology"/>
<dbReference type="SUPFAM" id="SSF51556">
    <property type="entry name" value="Metallo-dependent hydrolases"/>
    <property type="match status" value="1"/>
</dbReference>
<dbReference type="InterPro" id="IPR011059">
    <property type="entry name" value="Metal-dep_hydrolase_composite"/>
</dbReference>
<dbReference type="Gene3D" id="3.20.20.140">
    <property type="entry name" value="Metal-dependent hydrolases"/>
    <property type="match status" value="1"/>
</dbReference>
<keyword evidence="3" id="KW-0378">Hydrolase</keyword>
<evidence type="ECO:0000313" key="8">
    <source>
        <dbReference type="Proteomes" id="UP000030364"/>
    </source>
</evidence>
<evidence type="ECO:0000256" key="4">
    <source>
        <dbReference type="ARBA" id="ARBA00047720"/>
    </source>
</evidence>
<dbReference type="GO" id="GO:0000034">
    <property type="term" value="F:adenine deaminase activity"/>
    <property type="evidence" value="ECO:0007669"/>
    <property type="project" value="UniProtKB-EC"/>
</dbReference>
<keyword evidence="8" id="KW-1185">Reference proteome</keyword>
<dbReference type="EC" id="3.5.4.2" evidence="2"/>
<dbReference type="Proteomes" id="UP000030364">
    <property type="component" value="Unassembled WGS sequence"/>
</dbReference>
<comment type="caution">
    <text evidence="7">The sequence shown here is derived from an EMBL/GenBank/DDBJ whole genome shotgun (WGS) entry which is preliminary data.</text>
</comment>
<comment type="catalytic activity">
    <reaction evidence="4">
        <text>adenine + H2O + H(+) = hypoxanthine + NH4(+)</text>
        <dbReference type="Rhea" id="RHEA:23688"/>
        <dbReference type="ChEBI" id="CHEBI:15377"/>
        <dbReference type="ChEBI" id="CHEBI:15378"/>
        <dbReference type="ChEBI" id="CHEBI:16708"/>
        <dbReference type="ChEBI" id="CHEBI:17368"/>
        <dbReference type="ChEBI" id="CHEBI:28938"/>
        <dbReference type="EC" id="3.5.4.2"/>
    </reaction>
</comment>
<evidence type="ECO:0000259" key="6">
    <source>
        <dbReference type="Pfam" id="PF13382"/>
    </source>
</evidence>
<evidence type="ECO:0000313" key="7">
    <source>
        <dbReference type="EMBL" id="KGQ22978.2"/>
    </source>
</evidence>
<accession>A0A0A2WT26</accession>
<evidence type="ECO:0000256" key="1">
    <source>
        <dbReference type="ARBA" id="ARBA00006773"/>
    </source>
</evidence>
<reference evidence="7 8" key="1">
    <citation type="journal article" date="2015" name="Genome Announc.">
        <title>Draft Genome Sequence of the Thermophile Thermus filiformis ATCC 43280, Producer of Carotenoid-(Di)glucoside-Branched Fatty Acid (Di)esters and Source of Hyperthermostable Enzymes of Biotechnological Interest.</title>
        <authorList>
            <person name="Mandelli F."/>
            <person name="Oliveira Ramires B."/>
            <person name="Couger M.B."/>
            <person name="Paixao D.A."/>
            <person name="Camilo C.M."/>
            <person name="Polikarpov I."/>
            <person name="Prade R."/>
            <person name="Riano-Pachon D.M."/>
            <person name="Squina F.M."/>
        </authorList>
    </citation>
    <scope>NUCLEOTIDE SEQUENCE [LARGE SCALE GENOMIC DNA]</scope>
    <source>
        <strain evidence="7 8">ATCC 43280</strain>
    </source>
</reference>
<dbReference type="InterPro" id="IPR026912">
    <property type="entry name" value="Adenine_deam_C"/>
</dbReference>
<dbReference type="PANTHER" id="PTHR11113">
    <property type="entry name" value="N-ACETYLGLUCOSAMINE-6-PHOSPHATE DEACETYLASE"/>
    <property type="match status" value="1"/>
</dbReference>
<dbReference type="Gene3D" id="2.30.40.10">
    <property type="entry name" value="Urease, subunit C, domain 1"/>
    <property type="match status" value="1"/>
</dbReference>
<organism evidence="7 8">
    <name type="scientific">Thermus filiformis</name>
    <dbReference type="NCBI Taxonomy" id="276"/>
    <lineage>
        <taxon>Bacteria</taxon>
        <taxon>Thermotogati</taxon>
        <taxon>Deinococcota</taxon>
        <taxon>Deinococci</taxon>
        <taxon>Thermales</taxon>
        <taxon>Thermaceae</taxon>
        <taxon>Thermus</taxon>
    </lineage>
</organism>
<dbReference type="STRING" id="276.THFILI_11810"/>
<dbReference type="SUPFAM" id="SSF51338">
    <property type="entry name" value="Composite domain of metallo-dependent hydrolases"/>
    <property type="match status" value="1"/>
</dbReference>
<dbReference type="Pfam" id="PF13382">
    <property type="entry name" value="Adenine_deam_C"/>
    <property type="match status" value="1"/>
</dbReference>
<evidence type="ECO:0000256" key="3">
    <source>
        <dbReference type="ARBA" id="ARBA00022801"/>
    </source>
</evidence>
<feature type="domain" description="Adenine deaminase C-terminal" evidence="6">
    <location>
        <begin position="420"/>
        <end position="550"/>
    </location>
</feature>
<protein>
    <recommendedName>
        <fullName evidence="2">adenine deaminase</fullName>
        <ecNumber evidence="2">3.5.4.2</ecNumber>
    </recommendedName>
</protein>
<dbReference type="EMBL" id="JPSL02000040">
    <property type="protein sequence ID" value="KGQ22978.2"/>
    <property type="molecule type" value="Genomic_DNA"/>
</dbReference>
<dbReference type="AlphaFoldDB" id="A0A0A2WT26"/>
<name>A0A0A2WT26_THEFI</name>
<feature type="domain" description="Amidohydrolase-related" evidence="5">
    <location>
        <begin position="271"/>
        <end position="355"/>
    </location>
</feature>
<dbReference type="Pfam" id="PF01979">
    <property type="entry name" value="Amidohydro_1"/>
    <property type="match status" value="1"/>
</dbReference>
<dbReference type="InterPro" id="IPR032466">
    <property type="entry name" value="Metal_Hydrolase"/>
</dbReference>
<sequence>MFPSPEERARLLAVSRGEAPPELAILGARVADVYTGVWVEANLEVALGRIAYLGPRRPRLGKDTEVMEARGLYVVPGYLEPHAHPWVLYNPLSLLEALVPQGVTLLVYDDLLLRLRLGGEGAARVRRALADLALPARILWSVRLAPQSLLSEAEEEAFSREALSLLNDPLVACSAEITRWSKAVAGEEGLLRGVARAQALGRRAEAHGAGASSDRLAALAAAGLEADHEAIRPGEVLERLRLGFWTMLRHSSLRPDLPDLLQGLSPPLPSRLLLTTDGAAPSFYARGGFPTLLEAVAERAGPLEALRLATLNPATFLGLDGLLGGVAPGRLADFLLLEKPGPFRPLAVYLGGKAVAREGRLLHPLPPWPWGGPMAFAEAPFADPERYRLGPAPAFRLENAVITRRAEASSGALAAFLLDPGGRWRVGAWVEGLMPGLEGMATTFTAAGGLLVLGRDPVSMAEAAGTVARLGGGVAWAKGGRVVWARSFPLWGYMLQGPFSEALQVEEELWAWAREAGYAHGDVLYTLLFLTCDFLPELRLTPQGVLEVKAGRLWTRPEPF</sequence>
<evidence type="ECO:0000259" key="5">
    <source>
        <dbReference type="Pfam" id="PF01979"/>
    </source>
</evidence>
<dbReference type="InterPro" id="IPR006680">
    <property type="entry name" value="Amidohydro-rel"/>
</dbReference>